<dbReference type="EMBL" id="OU898280">
    <property type="protein sequence ID" value="CAG9834171.1"/>
    <property type="molecule type" value="Genomic_DNA"/>
</dbReference>
<accession>A0A9N9SXB8</accession>
<gene>
    <name evidence="1" type="ORF">DIABBA_LOCUS7502</name>
</gene>
<dbReference type="AlphaFoldDB" id="A0A9N9SXB8"/>
<keyword evidence="2" id="KW-1185">Reference proteome</keyword>
<evidence type="ECO:0000313" key="1">
    <source>
        <dbReference type="EMBL" id="CAG9834171.1"/>
    </source>
</evidence>
<proteinExistence type="predicted"/>
<protein>
    <submittedName>
        <fullName evidence="1">Uncharacterized protein</fullName>
    </submittedName>
</protein>
<reference evidence="1" key="1">
    <citation type="submission" date="2022-01" db="EMBL/GenBank/DDBJ databases">
        <authorList>
            <person name="King R."/>
        </authorList>
    </citation>
    <scope>NUCLEOTIDE SEQUENCE</scope>
</reference>
<evidence type="ECO:0000313" key="2">
    <source>
        <dbReference type="Proteomes" id="UP001153709"/>
    </source>
</evidence>
<organism evidence="1 2">
    <name type="scientific">Diabrotica balteata</name>
    <name type="common">Banded cucumber beetle</name>
    <dbReference type="NCBI Taxonomy" id="107213"/>
    <lineage>
        <taxon>Eukaryota</taxon>
        <taxon>Metazoa</taxon>
        <taxon>Ecdysozoa</taxon>
        <taxon>Arthropoda</taxon>
        <taxon>Hexapoda</taxon>
        <taxon>Insecta</taxon>
        <taxon>Pterygota</taxon>
        <taxon>Neoptera</taxon>
        <taxon>Endopterygota</taxon>
        <taxon>Coleoptera</taxon>
        <taxon>Polyphaga</taxon>
        <taxon>Cucujiformia</taxon>
        <taxon>Chrysomeloidea</taxon>
        <taxon>Chrysomelidae</taxon>
        <taxon>Galerucinae</taxon>
        <taxon>Diabroticina</taxon>
        <taxon>Diabroticites</taxon>
        <taxon>Diabrotica</taxon>
    </lineage>
</organism>
<sequence>MDKDQRNLSTDDSVKVQNVTSEVKSHVQLSVPSWSSAATKSSEKSKFDNFFDESAKRDMQVILICKKKLY</sequence>
<name>A0A9N9SXB8_DIABA</name>
<dbReference type="Proteomes" id="UP001153709">
    <property type="component" value="Chromosome 5"/>
</dbReference>